<keyword evidence="4" id="KW-0645">Protease</keyword>
<keyword evidence="2" id="KW-0964">Secreted</keyword>
<dbReference type="InterPro" id="IPR013783">
    <property type="entry name" value="Ig-like_fold"/>
</dbReference>
<dbReference type="Gene3D" id="2.60.40.3620">
    <property type="match status" value="1"/>
</dbReference>
<dbReference type="SUPFAM" id="SSF49452">
    <property type="entry name" value="Starch-binding domain-like"/>
    <property type="match status" value="2"/>
</dbReference>
<dbReference type="GO" id="GO:0030246">
    <property type="term" value="F:carbohydrate binding"/>
    <property type="evidence" value="ECO:0007669"/>
    <property type="project" value="InterPro"/>
</dbReference>
<name>A0A956SCA4_UNCEI</name>
<dbReference type="PANTHER" id="PTHR36108">
    <property type="entry name" value="COLOSSIN-B-RELATED"/>
    <property type="match status" value="1"/>
</dbReference>
<dbReference type="EMBL" id="JAGQHS010000017">
    <property type="protein sequence ID" value="MCA9755180.1"/>
    <property type="molecule type" value="Genomic_DNA"/>
</dbReference>
<dbReference type="Pfam" id="PF13620">
    <property type="entry name" value="CarboxypepD_reg"/>
    <property type="match status" value="4"/>
</dbReference>
<evidence type="ECO:0000256" key="3">
    <source>
        <dbReference type="ARBA" id="ARBA00022729"/>
    </source>
</evidence>
<evidence type="ECO:0000313" key="4">
    <source>
        <dbReference type="EMBL" id="MCA9755180.1"/>
    </source>
</evidence>
<evidence type="ECO:0000313" key="5">
    <source>
        <dbReference type="Proteomes" id="UP000739538"/>
    </source>
</evidence>
<keyword evidence="4" id="KW-0121">Carboxypeptidase</keyword>
<reference evidence="4" key="1">
    <citation type="submission" date="2020-04" db="EMBL/GenBank/DDBJ databases">
        <authorList>
            <person name="Zhang T."/>
        </authorList>
    </citation>
    <scope>NUCLEOTIDE SEQUENCE</scope>
    <source>
        <strain evidence="4">HKST-UBA02</strain>
    </source>
</reference>
<evidence type="ECO:0000256" key="2">
    <source>
        <dbReference type="ARBA" id="ARBA00022525"/>
    </source>
</evidence>
<organism evidence="4 5">
    <name type="scientific">Eiseniibacteriota bacterium</name>
    <dbReference type="NCBI Taxonomy" id="2212470"/>
    <lineage>
        <taxon>Bacteria</taxon>
        <taxon>Candidatus Eiseniibacteriota</taxon>
    </lineage>
</organism>
<dbReference type="InterPro" id="IPR013784">
    <property type="entry name" value="Carb-bd-like_fold"/>
</dbReference>
<dbReference type="Gene3D" id="2.60.40.1120">
    <property type="entry name" value="Carboxypeptidase-like, regulatory domain"/>
    <property type="match status" value="4"/>
</dbReference>
<dbReference type="SUPFAM" id="SSF49464">
    <property type="entry name" value="Carboxypeptidase regulatory domain-like"/>
    <property type="match status" value="2"/>
</dbReference>
<dbReference type="AlphaFoldDB" id="A0A956SCA4"/>
<dbReference type="InterPro" id="IPR008969">
    <property type="entry name" value="CarboxyPept-like_regulatory"/>
</dbReference>
<reference evidence="4" key="2">
    <citation type="journal article" date="2021" name="Microbiome">
        <title>Successional dynamics and alternative stable states in a saline activated sludge microbial community over 9 years.</title>
        <authorList>
            <person name="Wang Y."/>
            <person name="Ye J."/>
            <person name="Ju F."/>
            <person name="Liu L."/>
            <person name="Boyd J.A."/>
            <person name="Deng Y."/>
            <person name="Parks D.H."/>
            <person name="Jiang X."/>
            <person name="Yin X."/>
            <person name="Woodcroft B.J."/>
            <person name="Tyson G.W."/>
            <person name="Hugenholtz P."/>
            <person name="Polz M.F."/>
            <person name="Zhang T."/>
        </authorList>
    </citation>
    <scope>NUCLEOTIDE SEQUENCE</scope>
    <source>
        <strain evidence="4">HKST-UBA02</strain>
    </source>
</reference>
<evidence type="ECO:0000256" key="1">
    <source>
        <dbReference type="ARBA" id="ARBA00007257"/>
    </source>
</evidence>
<dbReference type="PANTHER" id="PTHR36108:SF13">
    <property type="entry name" value="COLOSSIN-B-RELATED"/>
    <property type="match status" value="1"/>
</dbReference>
<protein>
    <submittedName>
        <fullName evidence="4">Carboxypeptidase regulatory-like domain-containing protein</fullName>
    </submittedName>
</protein>
<keyword evidence="3" id="KW-0732">Signal</keyword>
<dbReference type="GO" id="GO:0004180">
    <property type="term" value="F:carboxypeptidase activity"/>
    <property type="evidence" value="ECO:0007669"/>
    <property type="project" value="UniProtKB-KW"/>
</dbReference>
<gene>
    <name evidence="4" type="ORF">KDA27_05210</name>
</gene>
<dbReference type="Gene3D" id="2.60.40.10">
    <property type="entry name" value="Immunoglobulins"/>
    <property type="match status" value="1"/>
</dbReference>
<comment type="caution">
    <text evidence="4">The sequence shown here is derived from an EMBL/GenBank/DDBJ whole genome shotgun (WGS) entry which is preliminary data.</text>
</comment>
<comment type="similarity">
    <text evidence="1">Belongs to the serine-aspartate repeat-containing protein (SDr) family.</text>
</comment>
<keyword evidence="4" id="KW-0378">Hydrolase</keyword>
<sequence length="1091" mass="115537">MTETTVLAVARNRRALSATFLTALLALIATLVGCSDAEKDLFLSPPSNDDGVIETGDGSIQGVLTFDGVAGGTDATVYALRAYDGSCATEFSYIHLTGTITDPEWNTELWATTPGMRSLGGCVWAEKLPLPAGRIEWKFVTNRSYDNPMDYVGSGQVQDLSGPTTPGAGGSANLIVEIPTAQDYYVFLSESSTPAQYFILDPATAPVASVNTSDGSFEVANLGPGVYELVVVAEGYLDYHVSDVTVAEDAVDLGTQNVSSADGEIRGTIAFADSPDPRPTATVTLLTSNGVTADEVTTDASGGYVFTGIADGTYDVMAEAPGYLPGTVEDVEFTNGDFITLDPITLQPGCESEHEIVEVLGEFNNWTPVGQMSQVESCVWEDTLTVVLSASAPQKLFMKFRTGGAWGVSPDFANCLAETDTLDLVGDVCMGDGNAPALGISFPATGDYRFRVNESLLTYEITLLGEVEVGGISGMVSFEGDPSPLPTATIEVVKPNGEVVRTGSSSTADGTFDLESVPVGIYDVVVSAFGFVDQTIEDVVVSAEEPTLLGTIQLAVSEECEPISDIVQIVGDFNSWDTSTSPMTQLETCLFADTVQVLVDGAGQTHFMKFRTGNTWDNPPDFGTCTSEADTLFGGGCVNPGAGGPALRVWFPQTGDYEFVLNQENRTFTVTLVTVVDLGSITGSVSFSDDPDPILQADLELQNAQGTVVATTKSSATDGSFVFSNLNAGTYSVVASRIGYDDASAEDVVVGEGDDVSIGTLTLQLQDVCQPLHEIVEVMRNGVSEGLMTQVEPCVFADTITVAAPGIFRIRFRTGGATDSTPDYGPCVDGGPTMGLEGDVCPVTNQSEISIQFPNAGEYEVKLDEFNQRYIITPLDVVLPGSLEGTVAWDDSPTTPPATTVKVFLANTNRLEGQASVVAGAYAVSDLEPGLYDVEVSAPGYVTQKKEDIEVLEDAATTVEQVTLAAIVECTPSENVEIVGNWDLFPGEGQAPHMTNLGGCVWGDTLQIAASGLADSKLRFTFRLNELNGPDTQRGRCLPEGALTLEEGGSVSSTVCRFLFTNQIEIIVPGDGSYEFTFDEQEETYTVRHLQ</sequence>
<accession>A0A956SCA4</accession>
<dbReference type="Proteomes" id="UP000739538">
    <property type="component" value="Unassembled WGS sequence"/>
</dbReference>
<proteinExistence type="inferred from homology"/>